<feature type="compositionally biased region" description="Basic and acidic residues" evidence="3">
    <location>
        <begin position="566"/>
        <end position="581"/>
    </location>
</feature>
<sequence length="669" mass="74811">MVFAVQELHIEFGPRVLFDSLSFVVENGERIAFAGQNGAGKSTLMKCIVGVLEPDRGKVLMPKHTQVGYLPQDGIHIAGSPLLEEVIGSVGNVVELQGRVDEMSARMQQLPADSPEYRELIDEIGRLELILHDRDAASLRPRVESILRGLGFSSDDFSRDCGEFSGGWQMRIALAKLLVQEPEVLLLDEPTNHLDLQSQRWMEQYLRHYRGAICIISHDVALLDGLVTRTIAFHHGRAEEYAGNFSFYLRESKARKEALLHRAKAQQREIAKTQEFIDRFRAKATKATQVQSRIKQLEKVELIEVEQDDAVMNFHFPPPPPGGHTVVTLEKVCKAYGPITLLKDFDFMMAKGDRIAIVGVNGSGKSTFTRLISASEAPDAGRVQMGHHTEVAFFSQTHADVLNNEQTVLECVEAAASRETRPLVRNILGCFLFRGDDVFKKIGVLSGGERSRVALVCMLLKPANFLIMDEPTNHLDFQSQDVLQAALAEYPGSYCIVSHNRQFLDPIVNKVLEFRPGLPPRLFHGNVTQYLETVEAEQRRLQAGQSGGGAAAQAGSASASPLPSGNRRDLRRQRAQERERRARILKPLQKELSEVEAAIALRDERKAQIAAELEKPENMSDNQRLMELTQEFQALDRESEALFTRWEELSTSIEQQEAAFRAEDEAAAE</sequence>
<feature type="domain" description="ABC transporter" evidence="4">
    <location>
        <begin position="3"/>
        <end position="260"/>
    </location>
</feature>
<proteinExistence type="predicted"/>
<dbReference type="Pfam" id="PF16326">
    <property type="entry name" value="ABC_tran_CTD"/>
    <property type="match status" value="1"/>
</dbReference>
<dbReference type="InterPro" id="IPR051309">
    <property type="entry name" value="ABCF_ATPase"/>
</dbReference>
<dbReference type="Proteomes" id="UP000823964">
    <property type="component" value="Unassembled WGS sequence"/>
</dbReference>
<keyword evidence="2 5" id="KW-0067">ATP-binding</keyword>
<evidence type="ECO:0000313" key="6">
    <source>
        <dbReference type="Proteomes" id="UP000823964"/>
    </source>
</evidence>
<name>A0A9D1VCK8_9BACT</name>
<evidence type="ECO:0000313" key="5">
    <source>
        <dbReference type="EMBL" id="HIX20671.1"/>
    </source>
</evidence>
<dbReference type="InterPro" id="IPR037118">
    <property type="entry name" value="Val-tRNA_synth_C_sf"/>
</dbReference>
<organism evidence="5 6">
    <name type="scientific">Candidatus Akkermansia intestinigallinarum</name>
    <dbReference type="NCBI Taxonomy" id="2838431"/>
    <lineage>
        <taxon>Bacteria</taxon>
        <taxon>Pseudomonadati</taxon>
        <taxon>Verrucomicrobiota</taxon>
        <taxon>Verrucomicrobiia</taxon>
        <taxon>Verrucomicrobiales</taxon>
        <taxon>Akkermansiaceae</taxon>
        <taxon>Akkermansia</taxon>
    </lineage>
</organism>
<dbReference type="Gene3D" id="1.10.287.380">
    <property type="entry name" value="Valyl-tRNA synthetase, C-terminal domain"/>
    <property type="match status" value="1"/>
</dbReference>
<dbReference type="Pfam" id="PF00005">
    <property type="entry name" value="ABC_tran"/>
    <property type="match status" value="2"/>
</dbReference>
<dbReference type="FunFam" id="3.40.50.300:FF:000011">
    <property type="entry name" value="Putative ABC transporter ATP-binding component"/>
    <property type="match status" value="1"/>
</dbReference>
<dbReference type="Pfam" id="PF12848">
    <property type="entry name" value="ABC_tran_Xtn"/>
    <property type="match status" value="1"/>
</dbReference>
<dbReference type="InterPro" id="IPR003439">
    <property type="entry name" value="ABC_transporter-like_ATP-bd"/>
</dbReference>
<dbReference type="GO" id="GO:0003677">
    <property type="term" value="F:DNA binding"/>
    <property type="evidence" value="ECO:0007669"/>
    <property type="project" value="InterPro"/>
</dbReference>
<keyword evidence="1" id="KW-0547">Nucleotide-binding</keyword>
<dbReference type="PROSITE" id="PS50893">
    <property type="entry name" value="ABC_TRANSPORTER_2"/>
    <property type="match status" value="2"/>
</dbReference>
<evidence type="ECO:0000256" key="3">
    <source>
        <dbReference type="SAM" id="MobiDB-lite"/>
    </source>
</evidence>
<dbReference type="SUPFAM" id="SSF52540">
    <property type="entry name" value="P-loop containing nucleoside triphosphate hydrolases"/>
    <property type="match status" value="2"/>
</dbReference>
<evidence type="ECO:0000256" key="1">
    <source>
        <dbReference type="ARBA" id="ARBA00022741"/>
    </source>
</evidence>
<reference evidence="5" key="1">
    <citation type="journal article" date="2021" name="PeerJ">
        <title>Extensive microbial diversity within the chicken gut microbiome revealed by metagenomics and culture.</title>
        <authorList>
            <person name="Gilroy R."/>
            <person name="Ravi A."/>
            <person name="Getino M."/>
            <person name="Pursley I."/>
            <person name="Horton D.L."/>
            <person name="Alikhan N.F."/>
            <person name="Baker D."/>
            <person name="Gharbi K."/>
            <person name="Hall N."/>
            <person name="Watson M."/>
            <person name="Adriaenssens E.M."/>
            <person name="Foster-Nyarko E."/>
            <person name="Jarju S."/>
            <person name="Secka A."/>
            <person name="Antonio M."/>
            <person name="Oren A."/>
            <person name="Chaudhuri R.R."/>
            <person name="La Ragione R."/>
            <person name="Hildebrand F."/>
            <person name="Pallen M.J."/>
        </authorList>
    </citation>
    <scope>NUCLEOTIDE SEQUENCE</scope>
    <source>
        <strain evidence="5">14975</strain>
    </source>
</reference>
<dbReference type="InterPro" id="IPR027417">
    <property type="entry name" value="P-loop_NTPase"/>
</dbReference>
<protein>
    <submittedName>
        <fullName evidence="5">ABC-F family ATP-binding cassette domain-containing protein</fullName>
    </submittedName>
</protein>
<dbReference type="CDD" id="cd03221">
    <property type="entry name" value="ABCF_EF-3"/>
    <property type="match status" value="2"/>
</dbReference>
<feature type="domain" description="ABC transporter" evidence="4">
    <location>
        <begin position="327"/>
        <end position="541"/>
    </location>
</feature>
<feature type="region of interest" description="Disordered" evidence="3">
    <location>
        <begin position="541"/>
        <end position="581"/>
    </location>
</feature>
<dbReference type="Gene3D" id="3.40.50.300">
    <property type="entry name" value="P-loop containing nucleotide triphosphate hydrolases"/>
    <property type="match status" value="2"/>
</dbReference>
<reference evidence="5" key="2">
    <citation type="submission" date="2021-04" db="EMBL/GenBank/DDBJ databases">
        <authorList>
            <person name="Gilroy R."/>
        </authorList>
    </citation>
    <scope>NUCLEOTIDE SEQUENCE</scope>
    <source>
        <strain evidence="5">14975</strain>
    </source>
</reference>
<dbReference type="PANTHER" id="PTHR42855:SF2">
    <property type="entry name" value="DRUG RESISTANCE ABC TRANSPORTER,ATP-BINDING PROTEIN"/>
    <property type="match status" value="1"/>
</dbReference>
<dbReference type="InterPro" id="IPR003593">
    <property type="entry name" value="AAA+_ATPase"/>
</dbReference>
<dbReference type="GO" id="GO:0005524">
    <property type="term" value="F:ATP binding"/>
    <property type="evidence" value="ECO:0007669"/>
    <property type="project" value="UniProtKB-KW"/>
</dbReference>
<evidence type="ECO:0000256" key="2">
    <source>
        <dbReference type="ARBA" id="ARBA00022840"/>
    </source>
</evidence>
<comment type="caution">
    <text evidence="5">The sequence shown here is derived from an EMBL/GenBank/DDBJ whole genome shotgun (WGS) entry which is preliminary data.</text>
</comment>
<dbReference type="AlphaFoldDB" id="A0A9D1VCK8"/>
<accession>A0A9D1VCK8</accession>
<dbReference type="GO" id="GO:0016887">
    <property type="term" value="F:ATP hydrolysis activity"/>
    <property type="evidence" value="ECO:0007669"/>
    <property type="project" value="InterPro"/>
</dbReference>
<dbReference type="InterPro" id="IPR017871">
    <property type="entry name" value="ABC_transporter-like_CS"/>
</dbReference>
<evidence type="ECO:0000259" key="4">
    <source>
        <dbReference type="PROSITE" id="PS50893"/>
    </source>
</evidence>
<dbReference type="PROSITE" id="PS00211">
    <property type="entry name" value="ABC_TRANSPORTER_1"/>
    <property type="match status" value="2"/>
</dbReference>
<dbReference type="SMART" id="SM00382">
    <property type="entry name" value="AAA"/>
    <property type="match status" value="2"/>
</dbReference>
<dbReference type="InterPro" id="IPR032524">
    <property type="entry name" value="ABC_tran_C"/>
</dbReference>
<dbReference type="EMBL" id="DXFQ01000166">
    <property type="protein sequence ID" value="HIX20671.1"/>
    <property type="molecule type" value="Genomic_DNA"/>
</dbReference>
<feature type="compositionally biased region" description="Low complexity" evidence="3">
    <location>
        <begin position="551"/>
        <end position="560"/>
    </location>
</feature>
<gene>
    <name evidence="5" type="ORF">H9862_08745</name>
</gene>
<dbReference type="PANTHER" id="PTHR42855">
    <property type="entry name" value="ABC TRANSPORTER ATP-BINDING SUBUNIT"/>
    <property type="match status" value="1"/>
</dbReference>
<dbReference type="InterPro" id="IPR032781">
    <property type="entry name" value="ABC_tran_Xtn"/>
</dbReference>